<accession>A0ABZ1D8K2</accession>
<evidence type="ECO:0000313" key="2">
    <source>
        <dbReference type="Proteomes" id="UP001329825"/>
    </source>
</evidence>
<dbReference type="EMBL" id="CP141888">
    <property type="protein sequence ID" value="WRT69291.1"/>
    <property type="molecule type" value="Genomic_DNA"/>
</dbReference>
<gene>
    <name evidence="1" type="ORF">IL334_006275</name>
</gene>
<dbReference type="GeneID" id="87958405"/>
<name>A0ABZ1D8K2_9TREE</name>
<evidence type="ECO:0000313" key="1">
    <source>
        <dbReference type="EMBL" id="WRT69291.1"/>
    </source>
</evidence>
<organism evidence="1 2">
    <name type="scientific">Kwoniella shivajii</name>
    <dbReference type="NCBI Taxonomy" id="564305"/>
    <lineage>
        <taxon>Eukaryota</taxon>
        <taxon>Fungi</taxon>
        <taxon>Dikarya</taxon>
        <taxon>Basidiomycota</taxon>
        <taxon>Agaricomycotina</taxon>
        <taxon>Tremellomycetes</taxon>
        <taxon>Tremellales</taxon>
        <taxon>Cryptococcaceae</taxon>
        <taxon>Kwoniella</taxon>
    </lineage>
</organism>
<dbReference type="RefSeq" id="XP_062794030.1">
    <property type="nucleotide sequence ID" value="XM_062937979.1"/>
</dbReference>
<dbReference type="Proteomes" id="UP001329825">
    <property type="component" value="Chromosome 8"/>
</dbReference>
<keyword evidence="2" id="KW-1185">Reference proteome</keyword>
<protein>
    <submittedName>
        <fullName evidence="1">Uncharacterized protein</fullName>
    </submittedName>
</protein>
<sequence length="416" mass="48420">MNARRVYETPELMSNILNRVEREHYWRVLTLERSFFNSAVGVLWKDVSYEIAKKFISSRIYRSQVYKQSIRNIVVVSTKLPRDEKSQLAFINKLINPFPNLLRAERKDSLESADCVWVLKKTDEGKYRVEVRSQIVLTKDSIPRRTIREIEYDGMDIHRSSEVVFRSPKSEGRDRIPVSLEHVKWVEKWLKYLLDPTRRNPRICSLNTDQIHIDIGNLGKIMGFKHQGHLPILELRAPCVRGFDVDQLESFCKILSKDLVVLKLDHERITGCRLRLDKIDKVIQIFTSSFPKLRYLEFSLTIAEQGRFIPVNQIPIVKEDITNQMKDMKRVVVNIYSHYTGTDFRYAFPVDDVAQNLAYLGAGENCIYELRNKSAVFLGCNVSRELNRAVHEFQRLAPDGLIDLHAHDLPPSYSGP</sequence>
<reference evidence="1 2" key="1">
    <citation type="submission" date="2024-01" db="EMBL/GenBank/DDBJ databases">
        <title>Comparative genomics of Cryptococcus and Kwoniella reveals pathogenesis evolution and contrasting modes of karyotype evolution via chromosome fusion or intercentromeric recombination.</title>
        <authorList>
            <person name="Coelho M.A."/>
            <person name="David-Palma M."/>
            <person name="Shea T."/>
            <person name="Bowers K."/>
            <person name="McGinley-Smith S."/>
            <person name="Mohammad A.W."/>
            <person name="Gnirke A."/>
            <person name="Yurkov A.M."/>
            <person name="Nowrousian M."/>
            <person name="Sun S."/>
            <person name="Cuomo C.A."/>
            <person name="Heitman J."/>
        </authorList>
    </citation>
    <scope>NUCLEOTIDE SEQUENCE [LARGE SCALE GENOMIC DNA]</scope>
    <source>
        <strain evidence="1">CBS 11374</strain>
    </source>
</reference>
<proteinExistence type="predicted"/>